<keyword evidence="4 12" id="KW-0813">Transport</keyword>
<dbReference type="GO" id="GO:0006891">
    <property type="term" value="P:intra-Golgi vesicle-mediated transport"/>
    <property type="evidence" value="ECO:0007669"/>
    <property type="project" value="TreeGrafter"/>
</dbReference>
<dbReference type="InterPro" id="IPR022775">
    <property type="entry name" value="AP_mu_sigma_su"/>
</dbReference>
<reference evidence="14" key="1">
    <citation type="submission" date="2019-12" db="EMBL/GenBank/DDBJ databases">
        <title>Genome sequencing and annotation of Brassica cretica.</title>
        <authorList>
            <person name="Studholme D.J."/>
            <person name="Sarris P.F."/>
        </authorList>
    </citation>
    <scope>NUCLEOTIDE SEQUENCE</scope>
    <source>
        <strain evidence="14">PFS-001/15</strain>
        <tissue evidence="14">Leaf</tissue>
    </source>
</reference>
<comment type="caution">
    <text evidence="14">The sequence shown here is derived from an EMBL/GenBank/DDBJ whole genome shotgun (WGS) entry which is preliminary data.</text>
</comment>
<evidence type="ECO:0000313" key="14">
    <source>
        <dbReference type="EMBL" id="KAF2542487.1"/>
    </source>
</evidence>
<comment type="subcellular location">
    <subcellularLocation>
        <location evidence="12">Cytoplasm</location>
    </subcellularLocation>
    <subcellularLocation>
        <location evidence="1 12">Golgi apparatus membrane</location>
        <topology evidence="1 12">Peripheral membrane protein</topology>
        <orientation evidence="1 12">Cytoplasmic side</orientation>
    </subcellularLocation>
    <subcellularLocation>
        <location evidence="12">Cytoplasmic vesicle</location>
        <location evidence="12">COPI-coated vesicle membrane</location>
        <topology evidence="12">Peripheral membrane protein</topology>
        <orientation evidence="12">Cytoplasmic side</orientation>
    </subcellularLocation>
</comment>
<comment type="similarity">
    <text evidence="2 12">Belongs to the adaptor complexes small subunit family.</text>
</comment>
<evidence type="ECO:0000256" key="1">
    <source>
        <dbReference type="ARBA" id="ARBA00004255"/>
    </source>
</evidence>
<dbReference type="Gene3D" id="3.30.450.60">
    <property type="match status" value="1"/>
</dbReference>
<dbReference type="PANTHER" id="PTHR11043">
    <property type="entry name" value="ZETA-COAT PROTEIN"/>
    <property type="match status" value="1"/>
</dbReference>
<accession>A0A8S9GDA7</accession>
<evidence type="ECO:0000256" key="3">
    <source>
        <dbReference type="ARBA" id="ARBA00011775"/>
    </source>
</evidence>
<evidence type="ECO:0000256" key="10">
    <source>
        <dbReference type="ARBA" id="ARBA00023329"/>
    </source>
</evidence>
<keyword evidence="7 12" id="KW-0653">Protein transport</keyword>
<feature type="domain" description="AP complex mu/sigma subunit" evidence="13">
    <location>
        <begin position="14"/>
        <end position="143"/>
    </location>
</feature>
<protein>
    <recommendedName>
        <fullName evidence="12">Coatomer subunit zeta</fullName>
    </recommendedName>
</protein>
<dbReference type="GO" id="GO:0000139">
    <property type="term" value="C:Golgi membrane"/>
    <property type="evidence" value="ECO:0007669"/>
    <property type="project" value="UniProtKB-SubCell"/>
</dbReference>
<name>A0A8S9GDA7_BRACR</name>
<dbReference type="FunFam" id="3.30.450.60:FF:000014">
    <property type="entry name" value="Coatomer subunit zeta-2"/>
    <property type="match status" value="1"/>
</dbReference>
<keyword evidence="5 12" id="KW-0963">Cytoplasm</keyword>
<dbReference type="GO" id="GO:0006886">
    <property type="term" value="P:intracellular protein transport"/>
    <property type="evidence" value="ECO:0007669"/>
    <property type="project" value="TreeGrafter"/>
</dbReference>
<dbReference type="AlphaFoldDB" id="A0A8S9GDA7"/>
<dbReference type="CDD" id="cd14829">
    <property type="entry name" value="Zeta-COP"/>
    <property type="match status" value="1"/>
</dbReference>
<dbReference type="GO" id="GO:0030126">
    <property type="term" value="C:COPI vesicle coat"/>
    <property type="evidence" value="ECO:0007669"/>
    <property type="project" value="UniProtKB-UniRule"/>
</dbReference>
<gene>
    <name evidence="14" type="ORF">F2Q68_00033022</name>
</gene>
<dbReference type="GO" id="GO:0006890">
    <property type="term" value="P:retrograde vesicle-mediated transport, Golgi to endoplasmic reticulum"/>
    <property type="evidence" value="ECO:0007669"/>
    <property type="project" value="UniProtKB-UniRule"/>
</dbReference>
<evidence type="ECO:0000256" key="7">
    <source>
        <dbReference type="ARBA" id="ARBA00022927"/>
    </source>
</evidence>
<dbReference type="SUPFAM" id="SSF64356">
    <property type="entry name" value="SNARE-like"/>
    <property type="match status" value="1"/>
</dbReference>
<evidence type="ECO:0000256" key="5">
    <source>
        <dbReference type="ARBA" id="ARBA00022490"/>
    </source>
</evidence>
<evidence type="ECO:0000256" key="8">
    <source>
        <dbReference type="ARBA" id="ARBA00023034"/>
    </source>
</evidence>
<keyword evidence="8 12" id="KW-0333">Golgi apparatus</keyword>
<dbReference type="Pfam" id="PF01217">
    <property type="entry name" value="Clat_adaptor_s"/>
    <property type="match status" value="1"/>
</dbReference>
<evidence type="ECO:0000313" key="15">
    <source>
        <dbReference type="Proteomes" id="UP000712281"/>
    </source>
</evidence>
<keyword evidence="6 12" id="KW-0931">ER-Golgi transport</keyword>
<comment type="subunit">
    <text evidence="3 12">Oligomeric complex that consists of at least the alpha, beta, beta', gamma, delta, epsilon and zeta subunits.</text>
</comment>
<keyword evidence="10 12" id="KW-0968">Cytoplasmic vesicle</keyword>
<sequence>MSGFHGTNDSCPLVKNLLLLDSEGKRVAVKYYSDDWSTHAAKLSFEKLVFSKTSKTNARTEAEITLLDSNVIVYKFAQDLHFFVTGGEDENELVLSSVLQGFFDAVALLLRNNVEKMEALENLDLIFLCLDEMVDQGYAANINSSTGNSSGASGKKSAYMSSLICMPTPNHNQKLMNKNYGGHMCEFCWARKWASYPFDLNQL</sequence>
<comment type="function">
    <text evidence="11">The coatomer is a cytosolic protein complex that binds to dilysine motifs and reversibly associates with Golgi non-clathrin-coated vesicles, which further mediate biosynthetic protein transport from the ER, via the Golgi up to the trans Golgi network. Coatomer complex is required for budding from Golgi membranes, and is essential for the retrograde Golgi-to-ER transport of dilysine-tagged proteins. The zeta subunit may be involved in regulating the coat assembly and, hence, the rate of biosynthetic protein transport due to its association-dissociation properties with the coatomer complex.</text>
</comment>
<dbReference type="PANTHER" id="PTHR11043:SF29">
    <property type="entry name" value="COATOMER SUBUNIT ZETA"/>
    <property type="match status" value="1"/>
</dbReference>
<evidence type="ECO:0000256" key="12">
    <source>
        <dbReference type="RuleBase" id="RU366053"/>
    </source>
</evidence>
<dbReference type="Proteomes" id="UP000712281">
    <property type="component" value="Unassembled WGS sequence"/>
</dbReference>
<evidence type="ECO:0000256" key="6">
    <source>
        <dbReference type="ARBA" id="ARBA00022892"/>
    </source>
</evidence>
<dbReference type="InterPro" id="IPR039652">
    <property type="entry name" value="Coatomer_zeta"/>
</dbReference>
<organism evidence="14 15">
    <name type="scientific">Brassica cretica</name>
    <name type="common">Mustard</name>
    <dbReference type="NCBI Taxonomy" id="69181"/>
    <lineage>
        <taxon>Eukaryota</taxon>
        <taxon>Viridiplantae</taxon>
        <taxon>Streptophyta</taxon>
        <taxon>Embryophyta</taxon>
        <taxon>Tracheophyta</taxon>
        <taxon>Spermatophyta</taxon>
        <taxon>Magnoliopsida</taxon>
        <taxon>eudicotyledons</taxon>
        <taxon>Gunneridae</taxon>
        <taxon>Pentapetalae</taxon>
        <taxon>rosids</taxon>
        <taxon>malvids</taxon>
        <taxon>Brassicales</taxon>
        <taxon>Brassicaceae</taxon>
        <taxon>Brassiceae</taxon>
        <taxon>Brassica</taxon>
    </lineage>
</organism>
<dbReference type="InterPro" id="IPR011012">
    <property type="entry name" value="Longin-like_dom_sf"/>
</dbReference>
<evidence type="ECO:0000256" key="2">
    <source>
        <dbReference type="ARBA" id="ARBA00006972"/>
    </source>
</evidence>
<keyword evidence="9 12" id="KW-0472">Membrane</keyword>
<evidence type="ECO:0000256" key="4">
    <source>
        <dbReference type="ARBA" id="ARBA00022448"/>
    </source>
</evidence>
<evidence type="ECO:0000256" key="11">
    <source>
        <dbReference type="ARBA" id="ARBA00045555"/>
    </source>
</evidence>
<evidence type="ECO:0000256" key="9">
    <source>
        <dbReference type="ARBA" id="ARBA00023136"/>
    </source>
</evidence>
<evidence type="ECO:0000259" key="13">
    <source>
        <dbReference type="Pfam" id="PF01217"/>
    </source>
</evidence>
<proteinExistence type="inferred from homology"/>
<dbReference type="EMBL" id="QGKW02002005">
    <property type="protein sequence ID" value="KAF2542487.1"/>
    <property type="molecule type" value="Genomic_DNA"/>
</dbReference>